<evidence type="ECO:0000313" key="1">
    <source>
        <dbReference type="EMBL" id="NEK52537.1"/>
    </source>
</evidence>
<evidence type="ECO:0000313" key="2">
    <source>
        <dbReference type="Proteomes" id="UP000471409"/>
    </source>
</evidence>
<dbReference type="RefSeq" id="WP_018244914.1">
    <property type="nucleotide sequence ID" value="NZ_JAAXDO010000025.1"/>
</dbReference>
<dbReference type="AlphaFoldDB" id="A0A6P0DJP8"/>
<name>A0A6P0DJP8_RHILE</name>
<organism evidence="1 2">
    <name type="scientific">Rhizobium leguminosarum</name>
    <dbReference type="NCBI Taxonomy" id="384"/>
    <lineage>
        <taxon>Bacteria</taxon>
        <taxon>Pseudomonadati</taxon>
        <taxon>Pseudomonadota</taxon>
        <taxon>Alphaproteobacteria</taxon>
        <taxon>Hyphomicrobiales</taxon>
        <taxon>Rhizobiaceae</taxon>
        <taxon>Rhizobium/Agrobacterium group</taxon>
        <taxon>Rhizobium</taxon>
    </lineage>
</organism>
<sequence length="81" mass="9744">MFWKVFRLVPFSVEVHPFWDAVYSRVEQEQRKELMRHDLDSSWRQLFRDYSVKRPGHFADGVGRQRDDLVGWSLLISVSAF</sequence>
<comment type="caution">
    <text evidence="1">The sequence shown here is derived from an EMBL/GenBank/DDBJ whole genome shotgun (WGS) entry which is preliminary data.</text>
</comment>
<accession>A0A6P0DJP8</accession>
<reference evidence="1 2" key="1">
    <citation type="submission" date="2020-01" db="EMBL/GenBank/DDBJ databases">
        <title>Rhizobium genotypes associated with high levels of biological nitrogen fixation by grain legumes in a temperate-maritime cropping system.</title>
        <authorList>
            <person name="Maluk M."/>
            <person name="Francesc Ferrando Molina F."/>
            <person name="Lopez Del Egido L."/>
            <person name="Lafos M."/>
            <person name="Langarica-Fuentes A."/>
            <person name="Gebre Yohannes G."/>
            <person name="Young M.W."/>
            <person name="Martin P."/>
            <person name="Gantlett R."/>
            <person name="Kenicer G."/>
            <person name="Hawes C."/>
            <person name="Begg G.S."/>
            <person name="Quilliam R.S."/>
            <person name="Squire G.R."/>
            <person name="Poole P.S."/>
            <person name="Young P.W."/>
            <person name="Iannetta P.M."/>
            <person name="James E.K."/>
        </authorList>
    </citation>
    <scope>NUCLEOTIDE SEQUENCE [LARGE SCALE GENOMIC DNA]</scope>
    <source>
        <strain evidence="1 2">JHI944</strain>
    </source>
</reference>
<protein>
    <submittedName>
        <fullName evidence="1">Uncharacterized protein</fullName>
    </submittedName>
</protein>
<gene>
    <name evidence="1" type="ORF">GUK36_24255</name>
</gene>
<dbReference type="EMBL" id="WXXP01000010">
    <property type="protein sequence ID" value="NEK52537.1"/>
    <property type="molecule type" value="Genomic_DNA"/>
</dbReference>
<proteinExistence type="predicted"/>
<dbReference type="Proteomes" id="UP000471409">
    <property type="component" value="Unassembled WGS sequence"/>
</dbReference>